<keyword evidence="3" id="KW-1185">Reference proteome</keyword>
<accession>A0A6A6VHJ0</accession>
<proteinExistence type="predicted"/>
<dbReference type="EMBL" id="MU006564">
    <property type="protein sequence ID" value="KAF2750055.1"/>
    <property type="molecule type" value="Genomic_DNA"/>
</dbReference>
<dbReference type="InterPro" id="IPR011009">
    <property type="entry name" value="Kinase-like_dom_sf"/>
</dbReference>
<feature type="region of interest" description="Disordered" evidence="1">
    <location>
        <begin position="199"/>
        <end position="230"/>
    </location>
</feature>
<evidence type="ECO:0000256" key="1">
    <source>
        <dbReference type="SAM" id="MobiDB-lite"/>
    </source>
</evidence>
<dbReference type="Gene3D" id="3.90.1200.10">
    <property type="match status" value="1"/>
</dbReference>
<gene>
    <name evidence="2" type="ORF">M011DRAFT_474541</name>
</gene>
<organism evidence="2 3">
    <name type="scientific">Sporormia fimetaria CBS 119925</name>
    <dbReference type="NCBI Taxonomy" id="1340428"/>
    <lineage>
        <taxon>Eukaryota</taxon>
        <taxon>Fungi</taxon>
        <taxon>Dikarya</taxon>
        <taxon>Ascomycota</taxon>
        <taxon>Pezizomycotina</taxon>
        <taxon>Dothideomycetes</taxon>
        <taxon>Pleosporomycetidae</taxon>
        <taxon>Pleosporales</taxon>
        <taxon>Sporormiaceae</taxon>
        <taxon>Sporormia</taxon>
    </lineage>
</organism>
<name>A0A6A6VHJ0_9PLEO</name>
<protein>
    <submittedName>
        <fullName evidence="2">Uncharacterized protein</fullName>
    </submittedName>
</protein>
<dbReference type="AlphaFoldDB" id="A0A6A6VHJ0"/>
<dbReference type="OrthoDB" id="25129at2759"/>
<dbReference type="SUPFAM" id="SSF56112">
    <property type="entry name" value="Protein kinase-like (PK-like)"/>
    <property type="match status" value="1"/>
</dbReference>
<dbReference type="Proteomes" id="UP000799440">
    <property type="component" value="Unassembled WGS sequence"/>
</dbReference>
<evidence type="ECO:0000313" key="3">
    <source>
        <dbReference type="Proteomes" id="UP000799440"/>
    </source>
</evidence>
<sequence length="474" mass="53772">MSSTPTLAIHDPDRPGEVFTKTDLDTYLRNLGIVPASIKLIKNSLFRVILPDGRSLSTPFTNVATNVRLLEFDSFDAEANLLSMEDGGADDLKTMYGRPGLDIADIGRRLGTWLAILHASTLACSAPRPSTPPRGWSPVYSRGWRWGRATGRRPQPRRKQLLHKLSKLVRPGGAQARFKKVVHTLSNFVRRRHDRVASPSLTAPEERLTGENTNANARPPPRPSPPLRLSESRIDNASMDLAGLSEMSIETTRITEFKLNAPYDDLDWVVEEFGYSWELGTCIQKLFGYDHLFKDSGCVCHGDFGPANVLVQPASKAARETGRENMDLMVVDWEFVRKGRSATDVGQFAAGALVLDRTGGNRGLRAAFLNTYILERCRRQGWQWMDRTWLDQMTMHMAALIVDSVYRDKSLRQREKNKLVAIAMNAVEWVLEEKREMVEDVELFEGVERRWLEFLVKSGHNWAEREYEPSYLRK</sequence>
<reference evidence="2" key="1">
    <citation type="journal article" date="2020" name="Stud. Mycol.">
        <title>101 Dothideomycetes genomes: a test case for predicting lifestyles and emergence of pathogens.</title>
        <authorList>
            <person name="Haridas S."/>
            <person name="Albert R."/>
            <person name="Binder M."/>
            <person name="Bloem J."/>
            <person name="Labutti K."/>
            <person name="Salamov A."/>
            <person name="Andreopoulos B."/>
            <person name="Baker S."/>
            <person name="Barry K."/>
            <person name="Bills G."/>
            <person name="Bluhm B."/>
            <person name="Cannon C."/>
            <person name="Castanera R."/>
            <person name="Culley D."/>
            <person name="Daum C."/>
            <person name="Ezra D."/>
            <person name="Gonzalez J."/>
            <person name="Henrissat B."/>
            <person name="Kuo A."/>
            <person name="Liang C."/>
            <person name="Lipzen A."/>
            <person name="Lutzoni F."/>
            <person name="Magnuson J."/>
            <person name="Mondo S."/>
            <person name="Nolan M."/>
            <person name="Ohm R."/>
            <person name="Pangilinan J."/>
            <person name="Park H.-J."/>
            <person name="Ramirez L."/>
            <person name="Alfaro M."/>
            <person name="Sun H."/>
            <person name="Tritt A."/>
            <person name="Yoshinaga Y."/>
            <person name="Zwiers L.-H."/>
            <person name="Turgeon B."/>
            <person name="Goodwin S."/>
            <person name="Spatafora J."/>
            <person name="Crous P."/>
            <person name="Grigoriev I."/>
        </authorList>
    </citation>
    <scope>NUCLEOTIDE SEQUENCE</scope>
    <source>
        <strain evidence="2">CBS 119925</strain>
    </source>
</reference>
<evidence type="ECO:0000313" key="2">
    <source>
        <dbReference type="EMBL" id="KAF2750055.1"/>
    </source>
</evidence>